<sequence length="134" mass="14996">MHWANVTAAPLRVHDWENWGRLPVGYDIGLLHAYSLAVPSVAARIREEFADVLDTPTGRAGELIALAQRTTPARAGTTLPDLGCCRVIMLFSFTCFTTVPGFCWWVSVKCCWALVAPYSSVWRLRRRMSVLTAR</sequence>
<dbReference type="EMBL" id="BMWG01000019">
    <property type="protein sequence ID" value="GGZ49703.1"/>
    <property type="molecule type" value="Genomic_DNA"/>
</dbReference>
<comment type="caution">
    <text evidence="1">The sequence shown here is derived from an EMBL/GenBank/DDBJ whole genome shotgun (WGS) entry which is preliminary data.</text>
</comment>
<proteinExistence type="predicted"/>
<name>A0A918QH71_9ACTN</name>
<dbReference type="AlphaFoldDB" id="A0A918QH71"/>
<evidence type="ECO:0000313" key="1">
    <source>
        <dbReference type="EMBL" id="GGZ49703.1"/>
    </source>
</evidence>
<reference evidence="1" key="2">
    <citation type="submission" date="2020-09" db="EMBL/GenBank/DDBJ databases">
        <authorList>
            <person name="Sun Q."/>
            <person name="Ohkuma M."/>
        </authorList>
    </citation>
    <scope>NUCLEOTIDE SEQUENCE</scope>
    <source>
        <strain evidence="1">JCM 4988</strain>
    </source>
</reference>
<accession>A0A918QH71</accession>
<dbReference type="Proteomes" id="UP000630936">
    <property type="component" value="Unassembled WGS sequence"/>
</dbReference>
<gene>
    <name evidence="1" type="ORF">GCM10010387_49970</name>
</gene>
<organism evidence="1 2">
    <name type="scientific">Streptomyces inusitatus</name>
    <dbReference type="NCBI Taxonomy" id="68221"/>
    <lineage>
        <taxon>Bacteria</taxon>
        <taxon>Bacillati</taxon>
        <taxon>Actinomycetota</taxon>
        <taxon>Actinomycetes</taxon>
        <taxon>Kitasatosporales</taxon>
        <taxon>Streptomycetaceae</taxon>
        <taxon>Streptomyces</taxon>
    </lineage>
</organism>
<reference evidence="1" key="1">
    <citation type="journal article" date="2014" name="Int. J. Syst. Evol. Microbiol.">
        <title>Complete genome sequence of Corynebacterium casei LMG S-19264T (=DSM 44701T), isolated from a smear-ripened cheese.</title>
        <authorList>
            <consortium name="US DOE Joint Genome Institute (JGI-PGF)"/>
            <person name="Walter F."/>
            <person name="Albersmeier A."/>
            <person name="Kalinowski J."/>
            <person name="Ruckert C."/>
        </authorList>
    </citation>
    <scope>NUCLEOTIDE SEQUENCE</scope>
    <source>
        <strain evidence="1">JCM 4988</strain>
    </source>
</reference>
<keyword evidence="2" id="KW-1185">Reference proteome</keyword>
<protein>
    <submittedName>
        <fullName evidence="1">Uncharacterized protein</fullName>
    </submittedName>
</protein>
<evidence type="ECO:0000313" key="2">
    <source>
        <dbReference type="Proteomes" id="UP000630936"/>
    </source>
</evidence>